<dbReference type="AlphaFoldDB" id="A0A8B2YZH7"/>
<name>A0A8B2YZH7_9LACO</name>
<comment type="caution">
    <text evidence="1">The sequence shown here is derived from an EMBL/GenBank/DDBJ whole genome shotgun (WGS) entry which is preliminary data.</text>
</comment>
<evidence type="ECO:0000313" key="2">
    <source>
        <dbReference type="Proteomes" id="UP000260790"/>
    </source>
</evidence>
<gene>
    <name evidence="1" type="ORF">DXD09_05395</name>
</gene>
<sequence length="60" mass="6851">MSTKSSLVIFAFSDYGQIPRIDILPVTEDCILRANPQKRPFARNRGLTFTGRFQESLFCP</sequence>
<dbReference type="Proteomes" id="UP000260790">
    <property type="component" value="Unassembled WGS sequence"/>
</dbReference>
<dbReference type="EMBL" id="QSQR01000004">
    <property type="protein sequence ID" value="RGK46806.1"/>
    <property type="molecule type" value="Genomic_DNA"/>
</dbReference>
<protein>
    <submittedName>
        <fullName evidence="1">Uncharacterized protein</fullName>
    </submittedName>
</protein>
<proteinExistence type="predicted"/>
<evidence type="ECO:0000313" key="1">
    <source>
        <dbReference type="EMBL" id="RGK46806.1"/>
    </source>
</evidence>
<reference evidence="1 2" key="1">
    <citation type="submission" date="2018-08" db="EMBL/GenBank/DDBJ databases">
        <title>A genome reference for cultivated species of the human gut microbiota.</title>
        <authorList>
            <person name="Zou Y."/>
            <person name="Xue W."/>
            <person name="Luo G."/>
        </authorList>
    </citation>
    <scope>NUCLEOTIDE SEQUENCE [LARGE SCALE GENOMIC DNA]</scope>
    <source>
        <strain evidence="1 2">TF10-9AT</strain>
    </source>
</reference>
<accession>A0A8B2YZH7</accession>
<organism evidence="1 2">
    <name type="scientific">Ligilactobacillus ruminis</name>
    <dbReference type="NCBI Taxonomy" id="1623"/>
    <lineage>
        <taxon>Bacteria</taxon>
        <taxon>Bacillati</taxon>
        <taxon>Bacillota</taxon>
        <taxon>Bacilli</taxon>
        <taxon>Lactobacillales</taxon>
        <taxon>Lactobacillaceae</taxon>
        <taxon>Ligilactobacillus</taxon>
    </lineage>
</organism>